<dbReference type="InterPro" id="IPR051851">
    <property type="entry name" value="EFR3_Homologs"/>
</dbReference>
<dbReference type="Proteomes" id="UP001153709">
    <property type="component" value="Chromosome 5"/>
</dbReference>
<evidence type="ECO:0000313" key="1">
    <source>
        <dbReference type="EMBL" id="CAG9834298.1"/>
    </source>
</evidence>
<dbReference type="PANTHER" id="PTHR12444:SF9">
    <property type="entry name" value="AGAP013133-PA"/>
    <property type="match status" value="1"/>
</dbReference>
<dbReference type="GO" id="GO:0072659">
    <property type="term" value="P:protein localization to plasma membrane"/>
    <property type="evidence" value="ECO:0007669"/>
    <property type="project" value="TreeGrafter"/>
</dbReference>
<evidence type="ECO:0000313" key="2">
    <source>
        <dbReference type="Proteomes" id="UP001153709"/>
    </source>
</evidence>
<reference evidence="1" key="1">
    <citation type="submission" date="2022-01" db="EMBL/GenBank/DDBJ databases">
        <authorList>
            <person name="King R."/>
        </authorList>
    </citation>
    <scope>NUCLEOTIDE SEQUENCE</scope>
</reference>
<dbReference type="PANTHER" id="PTHR12444">
    <property type="entry name" value="PROTEIN EFR3 HOMOLOG CMP44E"/>
    <property type="match status" value="1"/>
</dbReference>
<protein>
    <submittedName>
        <fullName evidence="1">Uncharacterized protein</fullName>
    </submittedName>
</protein>
<name>A0A9N9XFP3_DIABA</name>
<dbReference type="AlphaFoldDB" id="A0A9N9XFP3"/>
<sequence>MLRLSTDNLSAEIKRFSMSPRGRRKTEATISDFVEENNADTVDNIINVRVSDAKFRDLKESIPISRRCKQFFGIREPMTRREFHKQLDRLYKCCLKGVRDLHELHLRRSLGLDILEDIISRVNPEHIMISHVIHLIWCIMSCIHHFQLRLKTSETGVISWSRRKKSEHCLKVYRRLIKIIDKDMYRIAVNAIVTFYREGKLWEIEFGCTVLIVEILENHVYMREDLDDILYTIEIATIENAEEAKYLTKVLCEIMKNIKWKNMTMYLIAKILTVIESSIQPKPHDTFNYIYLRKGFELCVKNAIRNLHSKDLIRVLFILMNKMNSNIYNKDIIVCFGNIAIFTAQIYSYRSGDTCFSEGPLPIIISLFQSTSPIVVLFGLKIAQKILDRMKNGEHFLSPKIFFQDCDYYLKIRSCRQQDKSLFKRMRQLIYQIIMNSFLVSNDKTQLENVYRTVALLIIEIPCGYSASCIVTMAMSIQEYAFRITTKDLVRSIIYMPLF</sequence>
<dbReference type="EMBL" id="OU898280">
    <property type="protein sequence ID" value="CAG9834298.1"/>
    <property type="molecule type" value="Genomic_DNA"/>
</dbReference>
<proteinExistence type="predicted"/>
<dbReference type="GO" id="GO:0005886">
    <property type="term" value="C:plasma membrane"/>
    <property type="evidence" value="ECO:0007669"/>
    <property type="project" value="TreeGrafter"/>
</dbReference>
<keyword evidence="2" id="KW-1185">Reference proteome</keyword>
<gene>
    <name evidence="1" type="ORF">DIABBA_LOCUS7624</name>
</gene>
<organism evidence="1 2">
    <name type="scientific">Diabrotica balteata</name>
    <name type="common">Banded cucumber beetle</name>
    <dbReference type="NCBI Taxonomy" id="107213"/>
    <lineage>
        <taxon>Eukaryota</taxon>
        <taxon>Metazoa</taxon>
        <taxon>Ecdysozoa</taxon>
        <taxon>Arthropoda</taxon>
        <taxon>Hexapoda</taxon>
        <taxon>Insecta</taxon>
        <taxon>Pterygota</taxon>
        <taxon>Neoptera</taxon>
        <taxon>Endopterygota</taxon>
        <taxon>Coleoptera</taxon>
        <taxon>Polyphaga</taxon>
        <taxon>Cucujiformia</taxon>
        <taxon>Chrysomeloidea</taxon>
        <taxon>Chrysomelidae</taxon>
        <taxon>Galerucinae</taxon>
        <taxon>Diabroticina</taxon>
        <taxon>Diabroticites</taxon>
        <taxon>Diabrotica</taxon>
    </lineage>
</organism>
<dbReference type="OrthoDB" id="7765283at2759"/>
<accession>A0A9N9XFP3</accession>